<evidence type="ECO:0000313" key="2">
    <source>
        <dbReference type="EMBL" id="QDL94222.1"/>
    </source>
</evidence>
<protein>
    <submittedName>
        <fullName evidence="2">DUF4089 domain-containing protein</fullName>
    </submittedName>
</protein>
<keyword evidence="2" id="KW-0614">Plasmid</keyword>
<reference evidence="2 3" key="1">
    <citation type="submission" date="2019-06" db="EMBL/GenBank/DDBJ databases">
        <title>Genome sequence of Rhodobacteraceae bacterium D4M1.</title>
        <authorList>
            <person name="Cao J."/>
        </authorList>
    </citation>
    <scope>NUCLEOTIDE SEQUENCE [LARGE SCALE GENOMIC DNA]</scope>
    <source>
        <strain evidence="2 3">D4M1</strain>
        <plasmid evidence="3">pd4m1a</plasmid>
    </source>
</reference>
<dbReference type="EMBL" id="CP040819">
    <property type="protein sequence ID" value="QDL94222.1"/>
    <property type="molecule type" value="Genomic_DNA"/>
</dbReference>
<dbReference type="AlphaFoldDB" id="A0A5B8G4I9"/>
<dbReference type="OrthoDB" id="7874476at2"/>
<organism evidence="2 3">
    <name type="scientific">Paroceanicella profunda</name>
    <dbReference type="NCBI Taxonomy" id="2579971"/>
    <lineage>
        <taxon>Bacteria</taxon>
        <taxon>Pseudomonadati</taxon>
        <taxon>Pseudomonadota</taxon>
        <taxon>Alphaproteobacteria</taxon>
        <taxon>Rhodobacterales</taxon>
        <taxon>Paracoccaceae</taxon>
        <taxon>Paroceanicella</taxon>
    </lineage>
</organism>
<dbReference type="Pfam" id="PF13318">
    <property type="entry name" value="AtzG-like"/>
    <property type="match status" value="1"/>
</dbReference>
<evidence type="ECO:0000256" key="1">
    <source>
        <dbReference type="SAM" id="MobiDB-lite"/>
    </source>
</evidence>
<accession>A0A5B8G4I9</accession>
<name>A0A5B8G4I9_9RHOB</name>
<gene>
    <name evidence="2" type="ORF">FDP22_20465</name>
</gene>
<dbReference type="Proteomes" id="UP000305888">
    <property type="component" value="Plasmid pD4M1A"/>
</dbReference>
<proteinExistence type="predicted"/>
<sequence>MRWSRSSSGSARSWASPTCRMRRPPPASPGSSRLNDMELKSYMDAASGLLNLPVAAEWQPGTLRFLGLAADMAALLESVPLDDAELVQAAVFRLPDEGGSDV</sequence>
<evidence type="ECO:0000313" key="3">
    <source>
        <dbReference type="Proteomes" id="UP000305888"/>
    </source>
</evidence>
<feature type="region of interest" description="Disordered" evidence="1">
    <location>
        <begin position="1"/>
        <end position="34"/>
    </location>
</feature>
<geneLocation type="plasmid" evidence="3">
    <name>pd4m1a</name>
</geneLocation>
<dbReference type="InterPro" id="IPR025148">
    <property type="entry name" value="AtzG-like"/>
</dbReference>
<keyword evidence="3" id="KW-1185">Reference proteome</keyword>
<dbReference type="KEGG" id="ppru:FDP22_20465"/>
<feature type="compositionally biased region" description="Low complexity" evidence="1">
    <location>
        <begin position="1"/>
        <end position="16"/>
    </location>
</feature>